<protein>
    <recommendedName>
        <fullName evidence="9">enoyl-[acyl-carrier-protein] reductase</fullName>
        <ecNumber evidence="9">1.3.1.104</ecNumber>
    </recommendedName>
</protein>
<dbReference type="EC" id="1.3.1.104" evidence="9"/>
<dbReference type="GO" id="GO:0141148">
    <property type="term" value="F:enoyl-[acyl-carrier-protein] reductase (NADPH) activity"/>
    <property type="evidence" value="ECO:0007669"/>
    <property type="project" value="UniProtKB-EC"/>
</dbReference>
<evidence type="ECO:0000256" key="7">
    <source>
        <dbReference type="ARBA" id="ARBA00023098"/>
    </source>
</evidence>
<dbReference type="Gene3D" id="3.90.180.10">
    <property type="entry name" value="Medium-chain alcohol dehydrogenases, catalytic domain"/>
    <property type="match status" value="1"/>
</dbReference>
<evidence type="ECO:0000256" key="4">
    <source>
        <dbReference type="ARBA" id="ARBA00022857"/>
    </source>
</evidence>
<keyword evidence="3" id="KW-0276">Fatty acid metabolism</keyword>
<dbReference type="PANTHER" id="PTHR43981:SF2">
    <property type="entry name" value="ENOYL-[ACYL-CARRIER-PROTEIN] REDUCTASE, MITOCHONDRIAL"/>
    <property type="match status" value="1"/>
</dbReference>
<keyword evidence="5" id="KW-0809">Transit peptide</keyword>
<dbReference type="Pfam" id="PF08240">
    <property type="entry name" value="ADH_N"/>
    <property type="match status" value="1"/>
</dbReference>
<feature type="domain" description="Enoyl reductase (ER)" evidence="11">
    <location>
        <begin position="11"/>
        <end position="325"/>
    </location>
</feature>
<keyword evidence="8" id="KW-0275">Fatty acid biosynthesis</keyword>
<dbReference type="InterPro" id="IPR013149">
    <property type="entry name" value="ADH-like_C"/>
</dbReference>
<reference evidence="12" key="1">
    <citation type="submission" date="2022-10" db="EMBL/GenBank/DDBJ databases">
        <title>The WGS of Solirubrobacter ginsenosidimutans DSM 21036.</title>
        <authorList>
            <person name="Jiang Z."/>
        </authorList>
    </citation>
    <scope>NUCLEOTIDE SEQUENCE</scope>
    <source>
        <strain evidence="12">DSM 21036</strain>
    </source>
</reference>
<keyword evidence="2" id="KW-0444">Lipid biosynthesis</keyword>
<dbReference type="InterPro" id="IPR011032">
    <property type="entry name" value="GroES-like_sf"/>
</dbReference>
<comment type="caution">
    <text evidence="12">The sequence shown here is derived from an EMBL/GenBank/DDBJ whole genome shotgun (WGS) entry which is preliminary data.</text>
</comment>
<gene>
    <name evidence="12" type="ORF">OM076_10195</name>
</gene>
<evidence type="ECO:0000259" key="11">
    <source>
        <dbReference type="SMART" id="SM00829"/>
    </source>
</evidence>
<dbReference type="InterPro" id="IPR013154">
    <property type="entry name" value="ADH-like_N"/>
</dbReference>
<evidence type="ECO:0000313" key="12">
    <source>
        <dbReference type="EMBL" id="MDA0160635.1"/>
    </source>
</evidence>
<dbReference type="Pfam" id="PF00107">
    <property type="entry name" value="ADH_zinc_N"/>
    <property type="match status" value="1"/>
</dbReference>
<dbReference type="SUPFAM" id="SSF50129">
    <property type="entry name" value="GroES-like"/>
    <property type="match status" value="1"/>
</dbReference>
<dbReference type="CDD" id="cd05282">
    <property type="entry name" value="ETR_like"/>
    <property type="match status" value="1"/>
</dbReference>
<dbReference type="Proteomes" id="UP001149140">
    <property type="component" value="Unassembled WGS sequence"/>
</dbReference>
<evidence type="ECO:0000256" key="10">
    <source>
        <dbReference type="ARBA" id="ARBA00048843"/>
    </source>
</evidence>
<evidence type="ECO:0000256" key="3">
    <source>
        <dbReference type="ARBA" id="ARBA00022832"/>
    </source>
</evidence>
<dbReference type="PANTHER" id="PTHR43981">
    <property type="entry name" value="ENOYL-[ACYL-CARRIER-PROTEIN] REDUCTASE, MITOCHONDRIAL"/>
    <property type="match status" value="1"/>
</dbReference>
<keyword evidence="6" id="KW-0560">Oxidoreductase</keyword>
<organism evidence="12 13">
    <name type="scientific">Solirubrobacter ginsenosidimutans</name>
    <dbReference type="NCBI Taxonomy" id="490573"/>
    <lineage>
        <taxon>Bacteria</taxon>
        <taxon>Bacillati</taxon>
        <taxon>Actinomycetota</taxon>
        <taxon>Thermoleophilia</taxon>
        <taxon>Solirubrobacterales</taxon>
        <taxon>Solirubrobacteraceae</taxon>
        <taxon>Solirubrobacter</taxon>
    </lineage>
</organism>
<sequence length="328" mass="34482">MKALQLSSFGSPADVVELAEIEPDDPGPGQLTVAIEAAPINPSDLMLIKGVYGVRPELPAAIGAEGVGRVIAVGDGVDPSRVGERVLVVPTLEQTTWRQTTVLDERNGVPVNADGDPMQLAMLGINPITAHCLLHGYTKLAPGASVAQTGASSATAGYVVALAKHAGLRTLNVVRRADSVTPLLDAGADVVLVEGGDLADRAAEAIGDAPLELIIDAVAGEPVAKLASLLKAGGPIVSYTARNRQPLNIPIVDLIFRGLSVHGYWLNRWLASTPQATIVRTYRELADLVDNGTLATQVEATYALADYREAFGHADRNDRHGKVLFTFQ</sequence>
<comment type="catalytic activity">
    <reaction evidence="10">
        <text>a 2,3-saturated acyl-[ACP] + NADP(+) = a (2E)-enoyl-[ACP] + NADPH + H(+)</text>
        <dbReference type="Rhea" id="RHEA:22564"/>
        <dbReference type="Rhea" id="RHEA-COMP:9925"/>
        <dbReference type="Rhea" id="RHEA-COMP:9926"/>
        <dbReference type="ChEBI" id="CHEBI:15378"/>
        <dbReference type="ChEBI" id="CHEBI:57783"/>
        <dbReference type="ChEBI" id="CHEBI:58349"/>
        <dbReference type="ChEBI" id="CHEBI:78784"/>
        <dbReference type="ChEBI" id="CHEBI:78785"/>
        <dbReference type="EC" id="1.3.1.104"/>
    </reaction>
</comment>
<evidence type="ECO:0000256" key="5">
    <source>
        <dbReference type="ARBA" id="ARBA00022946"/>
    </source>
</evidence>
<evidence type="ECO:0000256" key="9">
    <source>
        <dbReference type="ARBA" id="ARBA00038963"/>
    </source>
</evidence>
<evidence type="ECO:0000256" key="8">
    <source>
        <dbReference type="ARBA" id="ARBA00023160"/>
    </source>
</evidence>
<evidence type="ECO:0000256" key="2">
    <source>
        <dbReference type="ARBA" id="ARBA00022516"/>
    </source>
</evidence>
<comment type="similarity">
    <text evidence="1">Belongs to the zinc-containing alcohol dehydrogenase family. Quinone oxidoreductase subfamily.</text>
</comment>
<keyword evidence="13" id="KW-1185">Reference proteome</keyword>
<keyword evidence="4" id="KW-0521">NADP</keyword>
<dbReference type="GO" id="GO:0006633">
    <property type="term" value="P:fatty acid biosynthetic process"/>
    <property type="evidence" value="ECO:0007669"/>
    <property type="project" value="UniProtKB-KW"/>
</dbReference>
<evidence type="ECO:0000256" key="1">
    <source>
        <dbReference type="ARBA" id="ARBA00010371"/>
    </source>
</evidence>
<keyword evidence="7" id="KW-0443">Lipid metabolism</keyword>
<evidence type="ECO:0000313" key="13">
    <source>
        <dbReference type="Proteomes" id="UP001149140"/>
    </source>
</evidence>
<dbReference type="SMART" id="SM00829">
    <property type="entry name" value="PKS_ER"/>
    <property type="match status" value="1"/>
</dbReference>
<dbReference type="EMBL" id="JAPDOD010000006">
    <property type="protein sequence ID" value="MDA0160635.1"/>
    <property type="molecule type" value="Genomic_DNA"/>
</dbReference>
<accession>A0A9X3RZ79</accession>
<name>A0A9X3RZ79_9ACTN</name>
<proteinExistence type="inferred from homology"/>
<dbReference type="RefSeq" id="WP_270039583.1">
    <property type="nucleotide sequence ID" value="NZ_JAPDOD010000006.1"/>
</dbReference>
<dbReference type="SUPFAM" id="SSF51735">
    <property type="entry name" value="NAD(P)-binding Rossmann-fold domains"/>
    <property type="match status" value="1"/>
</dbReference>
<dbReference type="AlphaFoldDB" id="A0A9X3RZ79"/>
<dbReference type="InterPro" id="IPR020843">
    <property type="entry name" value="ER"/>
</dbReference>
<evidence type="ECO:0000256" key="6">
    <source>
        <dbReference type="ARBA" id="ARBA00023002"/>
    </source>
</evidence>
<dbReference type="InterPro" id="IPR036291">
    <property type="entry name" value="NAD(P)-bd_dom_sf"/>
</dbReference>
<dbReference type="InterPro" id="IPR051034">
    <property type="entry name" value="Mito_Enoyl-ACP_Reductase"/>
</dbReference>
<dbReference type="Gene3D" id="3.40.50.720">
    <property type="entry name" value="NAD(P)-binding Rossmann-like Domain"/>
    <property type="match status" value="1"/>
</dbReference>